<accession>A0A9Y2IQY3</accession>
<evidence type="ECO:0000256" key="9">
    <source>
        <dbReference type="ARBA" id="ARBA00023270"/>
    </source>
</evidence>
<evidence type="ECO:0000313" key="12">
    <source>
        <dbReference type="EMBL" id="WIX83655.1"/>
    </source>
</evidence>
<comment type="catalytic activity">
    <reaction evidence="10 11">
        <text>D-sedoheptulose 7-phosphate + D-glyceraldehyde 3-phosphate = D-erythrose 4-phosphate + beta-D-fructose 6-phosphate</text>
        <dbReference type="Rhea" id="RHEA:17053"/>
        <dbReference type="ChEBI" id="CHEBI:16897"/>
        <dbReference type="ChEBI" id="CHEBI:57483"/>
        <dbReference type="ChEBI" id="CHEBI:57634"/>
        <dbReference type="ChEBI" id="CHEBI:59776"/>
        <dbReference type="EC" id="2.2.1.2"/>
    </reaction>
</comment>
<dbReference type="GO" id="GO:0005737">
    <property type="term" value="C:cytoplasm"/>
    <property type="evidence" value="ECO:0007669"/>
    <property type="project" value="UniProtKB-SubCell"/>
</dbReference>
<evidence type="ECO:0000256" key="5">
    <source>
        <dbReference type="ARBA" id="ARBA00013151"/>
    </source>
</evidence>
<proteinExistence type="inferred from homology"/>
<dbReference type="GO" id="GO:0004801">
    <property type="term" value="F:transaldolase activity"/>
    <property type="evidence" value="ECO:0007669"/>
    <property type="project" value="UniProtKB-UniRule"/>
</dbReference>
<organism evidence="12 13">
    <name type="scientific">Amycolatopsis carbonis</name>
    <dbReference type="NCBI Taxonomy" id="715471"/>
    <lineage>
        <taxon>Bacteria</taxon>
        <taxon>Bacillati</taxon>
        <taxon>Actinomycetota</taxon>
        <taxon>Actinomycetes</taxon>
        <taxon>Pseudonocardiales</taxon>
        <taxon>Pseudonocardiaceae</taxon>
        <taxon>Amycolatopsis</taxon>
    </lineage>
</organism>
<keyword evidence="6 11" id="KW-0963">Cytoplasm</keyword>
<evidence type="ECO:0000256" key="3">
    <source>
        <dbReference type="ARBA" id="ARBA00004857"/>
    </source>
</evidence>
<protein>
    <recommendedName>
        <fullName evidence="5 11">Transaldolase</fullName>
        <ecNumber evidence="5 11">2.2.1.2</ecNumber>
    </recommendedName>
</protein>
<evidence type="ECO:0000313" key="13">
    <source>
        <dbReference type="Proteomes" id="UP001236014"/>
    </source>
</evidence>
<dbReference type="SUPFAM" id="SSF51569">
    <property type="entry name" value="Aldolase"/>
    <property type="match status" value="1"/>
</dbReference>
<dbReference type="PANTHER" id="PTHR10683">
    <property type="entry name" value="TRANSALDOLASE"/>
    <property type="match status" value="1"/>
</dbReference>
<keyword evidence="13" id="KW-1185">Reference proteome</keyword>
<keyword evidence="7 11" id="KW-0808">Transferase</keyword>
<dbReference type="GO" id="GO:0006098">
    <property type="term" value="P:pentose-phosphate shunt"/>
    <property type="evidence" value="ECO:0007669"/>
    <property type="project" value="UniProtKB-UniRule"/>
</dbReference>
<dbReference type="Proteomes" id="UP001236014">
    <property type="component" value="Chromosome"/>
</dbReference>
<dbReference type="EMBL" id="CP127294">
    <property type="protein sequence ID" value="WIX83655.1"/>
    <property type="molecule type" value="Genomic_DNA"/>
</dbReference>
<dbReference type="Pfam" id="PF00923">
    <property type="entry name" value="TAL_FSA"/>
    <property type="match status" value="1"/>
</dbReference>
<dbReference type="CDD" id="cd00955">
    <property type="entry name" value="Transaldolase_like"/>
    <property type="match status" value="1"/>
</dbReference>
<evidence type="ECO:0000256" key="10">
    <source>
        <dbReference type="ARBA" id="ARBA00048810"/>
    </source>
</evidence>
<evidence type="ECO:0000256" key="1">
    <source>
        <dbReference type="ARBA" id="ARBA00003518"/>
    </source>
</evidence>
<evidence type="ECO:0000256" key="11">
    <source>
        <dbReference type="HAMAP-Rule" id="MF_00493"/>
    </source>
</evidence>
<dbReference type="KEGG" id="acab:QRX50_24320"/>
<dbReference type="NCBIfam" id="NF002881">
    <property type="entry name" value="PRK03343.1"/>
    <property type="match status" value="1"/>
</dbReference>
<keyword evidence="9 11" id="KW-0704">Schiff base</keyword>
<name>A0A9Y2IQY3_9PSEU</name>
<dbReference type="NCBIfam" id="TIGR00876">
    <property type="entry name" value="tal_mycobact"/>
    <property type="match status" value="1"/>
</dbReference>
<comment type="similarity">
    <text evidence="4 11">Belongs to the transaldolase family. Type 2 subfamily.</text>
</comment>
<dbReference type="EC" id="2.2.1.2" evidence="5 11"/>
<dbReference type="InterPro" id="IPR001585">
    <property type="entry name" value="TAL/FSA"/>
</dbReference>
<evidence type="ECO:0000256" key="7">
    <source>
        <dbReference type="ARBA" id="ARBA00022679"/>
    </source>
</evidence>
<dbReference type="RefSeq" id="WP_285974202.1">
    <property type="nucleotide sequence ID" value="NZ_CP127294.1"/>
</dbReference>
<dbReference type="HAMAP" id="MF_00493">
    <property type="entry name" value="Transaldolase_2"/>
    <property type="match status" value="1"/>
</dbReference>
<dbReference type="InterPro" id="IPR018225">
    <property type="entry name" value="Transaldolase_AS"/>
</dbReference>
<evidence type="ECO:0000256" key="8">
    <source>
        <dbReference type="ARBA" id="ARBA00023126"/>
    </source>
</evidence>
<comment type="pathway">
    <text evidence="3 11">Carbohydrate degradation; pentose phosphate pathway; D-glyceraldehyde 3-phosphate and beta-D-fructose 6-phosphate from D-ribose 5-phosphate and D-xylulose 5-phosphate (non-oxidative stage): step 2/3.</text>
</comment>
<comment type="subcellular location">
    <subcellularLocation>
        <location evidence="2 11">Cytoplasm</location>
    </subcellularLocation>
</comment>
<evidence type="ECO:0000256" key="4">
    <source>
        <dbReference type="ARBA" id="ARBA00008426"/>
    </source>
</evidence>
<sequence>MTEGEDNGRLRALTEAGVSIWLDELSRDILENGEFERLVRSSSVVGVTTNPTIFANAIARSSRYALQLKRLAGNGIDVTESVRALTIWDVQQAADVLRPIWEKTDGVDGRVSLEVSPELAGDTDATIADAIQLWELVDRPNLLVKIPATRAGVRAVSGALAAGVNVNVTLVFSPRRCAEVGEAFVDGLERARENGHDLAAVHSVSSLFVSRVDTEVDRRLDIRGVPEMRGRAALANARLAHEALAAVWESPRWHSLAADGARPQRLLWASTGVKDPSFPDTKYVTGLVTHGTVSTMPPTTLSAFADHGELAGDRVVGLGKEAAADLAALAAAGIDLDDVYDTLEREGVAKFAASWRALHASASAFLG</sequence>
<keyword evidence="8 11" id="KW-0570">Pentose shunt</keyword>
<dbReference type="PIRSF" id="PIRSF036915">
    <property type="entry name" value="Trnald_Bac_Plnt"/>
    <property type="match status" value="1"/>
</dbReference>
<evidence type="ECO:0000256" key="2">
    <source>
        <dbReference type="ARBA" id="ARBA00004496"/>
    </source>
</evidence>
<dbReference type="InterPro" id="IPR013785">
    <property type="entry name" value="Aldolase_TIM"/>
</dbReference>
<gene>
    <name evidence="11 12" type="primary">tal</name>
    <name evidence="12" type="ORF">QRX50_24320</name>
</gene>
<dbReference type="AlphaFoldDB" id="A0A9Y2IQY3"/>
<comment type="function">
    <text evidence="1 11">Transaldolase is important for the balance of metabolites in the pentose-phosphate pathway.</text>
</comment>
<dbReference type="PROSITE" id="PS01054">
    <property type="entry name" value="TRANSALDOLASE_1"/>
    <property type="match status" value="1"/>
</dbReference>
<dbReference type="Gene3D" id="3.20.20.70">
    <property type="entry name" value="Aldolase class I"/>
    <property type="match status" value="1"/>
</dbReference>
<dbReference type="GO" id="GO:0005975">
    <property type="term" value="P:carbohydrate metabolic process"/>
    <property type="evidence" value="ECO:0007669"/>
    <property type="project" value="InterPro"/>
</dbReference>
<dbReference type="InterPro" id="IPR004732">
    <property type="entry name" value="Transaldolase_2"/>
</dbReference>
<dbReference type="PANTHER" id="PTHR10683:SF31">
    <property type="entry name" value="TRANSALDOLASE"/>
    <property type="match status" value="1"/>
</dbReference>
<evidence type="ECO:0000256" key="6">
    <source>
        <dbReference type="ARBA" id="ARBA00022490"/>
    </source>
</evidence>
<feature type="active site" description="Schiff-base intermediate with substrate" evidence="11">
    <location>
        <position position="145"/>
    </location>
</feature>
<reference evidence="12 13" key="1">
    <citation type="submission" date="2023-06" db="EMBL/GenBank/DDBJ databases">
        <authorList>
            <person name="Oyuntsetseg B."/>
            <person name="Kim S.B."/>
        </authorList>
    </citation>
    <scope>NUCLEOTIDE SEQUENCE [LARGE SCALE GENOMIC DNA]</scope>
    <source>
        <strain evidence="12 13">2-15</strain>
    </source>
</reference>